<dbReference type="EMBL" id="ONZP01000175">
    <property type="protein sequence ID" value="SPJ75780.1"/>
    <property type="molecule type" value="Genomic_DNA"/>
</dbReference>
<dbReference type="SUPFAM" id="SSF52540">
    <property type="entry name" value="P-loop containing nucleoside triphosphate hydrolases"/>
    <property type="match status" value="1"/>
</dbReference>
<reference evidence="3" key="1">
    <citation type="submission" date="2018-03" db="EMBL/GenBank/DDBJ databases">
        <authorList>
            <person name="Guldener U."/>
        </authorList>
    </citation>
    <scope>NUCLEOTIDE SEQUENCE</scope>
</reference>
<proteinExistence type="predicted"/>
<feature type="domain" description="ATPase AAA-type core" evidence="2">
    <location>
        <begin position="57"/>
        <end position="170"/>
    </location>
</feature>
<dbReference type="InterPro" id="IPR027417">
    <property type="entry name" value="P-loop_NTPase"/>
</dbReference>
<evidence type="ECO:0000313" key="3">
    <source>
        <dbReference type="EMBL" id="SPJ75780.1"/>
    </source>
</evidence>
<name>A0AAE8SH68_9HYPO</name>
<feature type="region of interest" description="Disordered" evidence="1">
    <location>
        <begin position="279"/>
        <end position="350"/>
    </location>
</feature>
<dbReference type="Proteomes" id="UP001187734">
    <property type="component" value="Unassembled WGS sequence"/>
</dbReference>
<dbReference type="PANTHER" id="PTHR46411">
    <property type="entry name" value="FAMILY ATPASE, PUTATIVE-RELATED"/>
    <property type="match status" value="1"/>
</dbReference>
<evidence type="ECO:0000259" key="2">
    <source>
        <dbReference type="Pfam" id="PF00004"/>
    </source>
</evidence>
<dbReference type="Gene3D" id="3.40.50.300">
    <property type="entry name" value="P-loop containing nucleotide triphosphate hydrolases"/>
    <property type="match status" value="1"/>
</dbReference>
<dbReference type="PANTHER" id="PTHR46411:SF3">
    <property type="entry name" value="AAA+ ATPASE DOMAIN-CONTAINING PROTEIN"/>
    <property type="match status" value="1"/>
</dbReference>
<dbReference type="AlphaFoldDB" id="A0AAE8SH68"/>
<dbReference type="InterPro" id="IPR003959">
    <property type="entry name" value="ATPase_AAA_core"/>
</dbReference>
<keyword evidence="4" id="KW-1185">Reference proteome</keyword>
<sequence>MPNPFDELKIPHARKRLAKSIVQDHFDKNNILRELATEGSEPMKQDFMRGKEKGFIIILHGAPVVVKTATPESVAYAHRKPLFFIICGDLGVDPVSVESGLSMIFRLANLWDCVLLLDEAEIFLSRREKKDDNLQRNALVSSILSLTTNRVGALNEALTSRVHVSIFFPYLNMQQTVDLFSMNLKHSEMIAEQHATRTKVPKLIIEHEEIKQFAEDQFLNRPSQSNSADDVKSPQRFLHRHNFEQVLKFIKDYEQDRLNLFQKTHNELVLEHEECTQIPSHIHSRQDPYGSDLSLDSYRPSGYPQPVSPYTPASNPRTVPRFVGHESQSSQGGWSGRDYGHYGGMSQKGR</sequence>
<comment type="caution">
    <text evidence="3">The sequence shown here is derived from an EMBL/GenBank/DDBJ whole genome shotgun (WGS) entry which is preliminary data.</text>
</comment>
<protein>
    <recommendedName>
        <fullName evidence="2">ATPase AAA-type core domain-containing protein</fullName>
    </recommendedName>
</protein>
<evidence type="ECO:0000313" key="4">
    <source>
        <dbReference type="Proteomes" id="UP001187734"/>
    </source>
</evidence>
<accession>A0AAE8SH68</accession>
<dbReference type="GO" id="GO:0016887">
    <property type="term" value="F:ATP hydrolysis activity"/>
    <property type="evidence" value="ECO:0007669"/>
    <property type="project" value="InterPro"/>
</dbReference>
<dbReference type="GO" id="GO:0005524">
    <property type="term" value="F:ATP binding"/>
    <property type="evidence" value="ECO:0007669"/>
    <property type="project" value="InterPro"/>
</dbReference>
<organism evidence="3 4">
    <name type="scientific">Fusarium torulosum</name>
    <dbReference type="NCBI Taxonomy" id="33205"/>
    <lineage>
        <taxon>Eukaryota</taxon>
        <taxon>Fungi</taxon>
        <taxon>Dikarya</taxon>
        <taxon>Ascomycota</taxon>
        <taxon>Pezizomycotina</taxon>
        <taxon>Sordariomycetes</taxon>
        <taxon>Hypocreomycetidae</taxon>
        <taxon>Hypocreales</taxon>
        <taxon>Nectriaceae</taxon>
        <taxon>Fusarium</taxon>
    </lineage>
</organism>
<gene>
    <name evidence="3" type="ORF">FTOL_05511</name>
</gene>
<evidence type="ECO:0000256" key="1">
    <source>
        <dbReference type="SAM" id="MobiDB-lite"/>
    </source>
</evidence>
<dbReference type="Pfam" id="PF00004">
    <property type="entry name" value="AAA"/>
    <property type="match status" value="1"/>
</dbReference>